<evidence type="ECO:0000256" key="5">
    <source>
        <dbReference type="SAM" id="MobiDB-lite"/>
    </source>
</evidence>
<feature type="compositionally biased region" description="Polar residues" evidence="5">
    <location>
        <begin position="65"/>
        <end position="78"/>
    </location>
</feature>
<dbReference type="GO" id="GO:0005739">
    <property type="term" value="C:mitochondrion"/>
    <property type="evidence" value="ECO:0007669"/>
    <property type="project" value="TreeGrafter"/>
</dbReference>
<keyword evidence="3" id="KW-0949">S-adenosyl-L-methionine</keyword>
<feature type="region of interest" description="Disordered" evidence="5">
    <location>
        <begin position="1"/>
        <end position="98"/>
    </location>
</feature>
<dbReference type="Proteomes" id="UP000693970">
    <property type="component" value="Unassembled WGS sequence"/>
</dbReference>
<evidence type="ECO:0000256" key="4">
    <source>
        <dbReference type="SAM" id="Coils"/>
    </source>
</evidence>
<dbReference type="PANTHER" id="PTHR47934">
    <property type="entry name" value="PENTATRICOPEPTIDE REPEAT-CONTAINING PROTEIN PET309, MITOCHONDRIAL"/>
    <property type="match status" value="1"/>
</dbReference>
<evidence type="ECO:0000256" key="1">
    <source>
        <dbReference type="ARBA" id="ARBA00022603"/>
    </source>
</evidence>
<evidence type="ECO:0000256" key="2">
    <source>
        <dbReference type="ARBA" id="ARBA00022679"/>
    </source>
</evidence>
<evidence type="ECO:0000256" key="3">
    <source>
        <dbReference type="ARBA" id="ARBA00022691"/>
    </source>
</evidence>
<dbReference type="AlphaFoldDB" id="A0A9K3PQT7"/>
<dbReference type="OrthoDB" id="42736at2759"/>
<dbReference type="Pfam" id="PF02390">
    <property type="entry name" value="Methyltransf_4"/>
    <property type="match status" value="1"/>
</dbReference>
<gene>
    <name evidence="6" type="ORF">IV203_000604</name>
</gene>
<protein>
    <submittedName>
        <fullName evidence="6">PPR: pentatricopeptide repeat domain containing protein</fullName>
    </submittedName>
</protein>
<dbReference type="Pfam" id="PF01535">
    <property type="entry name" value="PPR"/>
    <property type="match status" value="1"/>
</dbReference>
<sequence>MFRNHSKRQRKSGGDSSAPAANQKSFQRPDKRKRNWNKQQDIDVGTFSGPSKKRRMPRESHRMSPASQNLSTEQQKNQNNEHRRRGPPSEEALELSSQLKNLSRNKKWDEALQIYRDRSNDKIRDTHHACIMVDMAARCGNISEGEQIFRELEEQKKFISVELKTALLKGFAHSGKLDKAEALFHELCSSKGKANKPNVRTLNTLLRGCLWSAASVSSDGNSIVGGVVTAERAWEAYDNLKCDTAIFDVSSYEYLIALLCYALRTTDARKRIQEMEERFDLHNSESGVPASDDQSLTEALAVAHLALGRAHAILNEAKESIEECKKSVQFAEASRNALKSDTFFSRKRSWKESNEIDDRRSQSNAVFRDHRLSEIETEAKSIIDICSECIQDGALAARDLARRMTTRLVYLSGGGTSERCSTDKSGCGGDTSSKSAQRHLINSLFFSFGLSSVAKKLDASPMTNHASPLKQKDCNRVLGAVGLQGGIFNDDGTLNLHRIFSAGIGATKNQKKRRNKSQRVELELGAGFGDWIVRKAMENPSTNHMAVELRADRVAQIFARTAILSSSTPINNLCVIGGDSGRFLSNYLSPGSIDAVYINHPEPPTQTFGADSKALLSIMQGGKEPGHMLQSSVLIAAINSLKESSKSKLIIVTDNKWYARLICATLHKVKKLHPGRLETVDLPKEDASFQKMEVAEIEGFEGQLLSAIFVGQPNESIGYTSSIGAKGNSYFDRLWRAGAGTHAERRDRFVLIERATDTRNVSISR</sequence>
<organism evidence="6 7">
    <name type="scientific">Nitzschia inconspicua</name>
    <dbReference type="NCBI Taxonomy" id="303405"/>
    <lineage>
        <taxon>Eukaryota</taxon>
        <taxon>Sar</taxon>
        <taxon>Stramenopiles</taxon>
        <taxon>Ochrophyta</taxon>
        <taxon>Bacillariophyta</taxon>
        <taxon>Bacillariophyceae</taxon>
        <taxon>Bacillariophycidae</taxon>
        <taxon>Bacillariales</taxon>
        <taxon>Bacillariaceae</taxon>
        <taxon>Nitzschia</taxon>
    </lineage>
</organism>
<dbReference type="NCBIfam" id="TIGR00756">
    <property type="entry name" value="PPR"/>
    <property type="match status" value="1"/>
</dbReference>
<dbReference type="EMBL" id="JAGRRH010000015">
    <property type="protein sequence ID" value="KAG7355918.1"/>
    <property type="molecule type" value="Genomic_DNA"/>
</dbReference>
<evidence type="ECO:0000313" key="7">
    <source>
        <dbReference type="Proteomes" id="UP000693970"/>
    </source>
</evidence>
<dbReference type="InterPro" id="IPR002885">
    <property type="entry name" value="PPR_rpt"/>
</dbReference>
<feature type="compositionally biased region" description="Basic residues" evidence="5">
    <location>
        <begin position="1"/>
        <end position="11"/>
    </location>
</feature>
<reference evidence="6" key="1">
    <citation type="journal article" date="2021" name="Sci. Rep.">
        <title>Diploid genomic architecture of Nitzschia inconspicua, an elite biomass production diatom.</title>
        <authorList>
            <person name="Oliver A."/>
            <person name="Podell S."/>
            <person name="Pinowska A."/>
            <person name="Traller J.C."/>
            <person name="Smith S.R."/>
            <person name="McClure R."/>
            <person name="Beliaev A."/>
            <person name="Bohutskyi P."/>
            <person name="Hill E.A."/>
            <person name="Rabines A."/>
            <person name="Zheng H."/>
            <person name="Allen L.Z."/>
            <person name="Kuo A."/>
            <person name="Grigoriev I.V."/>
            <person name="Allen A.E."/>
            <person name="Hazlebeck D."/>
            <person name="Allen E.E."/>
        </authorList>
    </citation>
    <scope>NUCLEOTIDE SEQUENCE</scope>
    <source>
        <strain evidence="6">Hildebrandi</strain>
    </source>
</reference>
<feature type="coiled-coil region" evidence="4">
    <location>
        <begin position="314"/>
        <end position="341"/>
    </location>
</feature>
<proteinExistence type="predicted"/>
<dbReference type="InterPro" id="IPR003358">
    <property type="entry name" value="tRNA_(Gua-N-7)_MeTrfase_Trmb"/>
</dbReference>
<name>A0A9K3PQT7_9STRA</name>
<keyword evidence="2" id="KW-0808">Transferase</keyword>
<dbReference type="PROSITE" id="PS51625">
    <property type="entry name" value="SAM_MT_TRMB"/>
    <property type="match status" value="1"/>
</dbReference>
<reference evidence="6" key="2">
    <citation type="submission" date="2021-04" db="EMBL/GenBank/DDBJ databases">
        <authorList>
            <person name="Podell S."/>
        </authorList>
    </citation>
    <scope>NUCLEOTIDE SEQUENCE</scope>
    <source>
        <strain evidence="6">Hildebrandi</strain>
    </source>
</reference>
<dbReference type="InterPro" id="IPR051114">
    <property type="entry name" value="Mito_RNA_Proc_CCM1"/>
</dbReference>
<comment type="caution">
    <text evidence="6">The sequence shown here is derived from an EMBL/GenBank/DDBJ whole genome shotgun (WGS) entry which is preliminary data.</text>
</comment>
<dbReference type="GO" id="GO:0007005">
    <property type="term" value="P:mitochondrion organization"/>
    <property type="evidence" value="ECO:0007669"/>
    <property type="project" value="TreeGrafter"/>
</dbReference>
<keyword evidence="7" id="KW-1185">Reference proteome</keyword>
<keyword evidence="1" id="KW-0489">Methyltransferase</keyword>
<evidence type="ECO:0000313" key="6">
    <source>
        <dbReference type="EMBL" id="KAG7355918.1"/>
    </source>
</evidence>
<dbReference type="GO" id="GO:0003729">
    <property type="term" value="F:mRNA binding"/>
    <property type="evidence" value="ECO:0007669"/>
    <property type="project" value="TreeGrafter"/>
</dbReference>
<dbReference type="PANTHER" id="PTHR47934:SF6">
    <property type="entry name" value="MITOCHONDRIAL GROUP I INTRON SPLICING FACTOR CCM1-RELATED"/>
    <property type="match status" value="1"/>
</dbReference>
<accession>A0A9K3PQT7</accession>
<keyword evidence="4" id="KW-0175">Coiled coil</keyword>
<dbReference type="GO" id="GO:0008176">
    <property type="term" value="F:tRNA (guanine(46)-N7)-methyltransferase activity"/>
    <property type="evidence" value="ECO:0007669"/>
    <property type="project" value="InterPro"/>
</dbReference>